<dbReference type="PANTHER" id="PTHR11735:SF6">
    <property type="entry name" value="TRNA N6-ADENOSINE THREONYLCARBAMOYLTRANSFERASE, MITOCHONDRIAL"/>
    <property type="match status" value="1"/>
</dbReference>
<dbReference type="FunFam" id="3.30.420.40:FF:000133">
    <property type="entry name" value="Probable tRNA N6-adenosine threonylcarbamoyltransferase, mitochondrial"/>
    <property type="match status" value="1"/>
</dbReference>
<reference evidence="11 13" key="2">
    <citation type="journal article" date="2018" name="Plant J.">
        <title>The Physcomitrella patens chromosome-scale assembly reveals moss genome structure and evolution.</title>
        <authorList>
            <person name="Lang D."/>
            <person name="Ullrich K.K."/>
            <person name="Murat F."/>
            <person name="Fuchs J."/>
            <person name="Jenkins J."/>
            <person name="Haas F.B."/>
            <person name="Piednoel M."/>
            <person name="Gundlach H."/>
            <person name="Van Bel M."/>
            <person name="Meyberg R."/>
            <person name="Vives C."/>
            <person name="Morata J."/>
            <person name="Symeonidi A."/>
            <person name="Hiss M."/>
            <person name="Muchero W."/>
            <person name="Kamisugi Y."/>
            <person name="Saleh O."/>
            <person name="Blanc G."/>
            <person name="Decker E.L."/>
            <person name="van Gessel N."/>
            <person name="Grimwood J."/>
            <person name="Hayes R.D."/>
            <person name="Graham S.W."/>
            <person name="Gunter L.E."/>
            <person name="McDaniel S.F."/>
            <person name="Hoernstein S.N.W."/>
            <person name="Larsson A."/>
            <person name="Li F.W."/>
            <person name="Perroud P.F."/>
            <person name="Phillips J."/>
            <person name="Ranjan P."/>
            <person name="Rokshar D.S."/>
            <person name="Rothfels C.J."/>
            <person name="Schneider L."/>
            <person name="Shu S."/>
            <person name="Stevenson D.W."/>
            <person name="Thummler F."/>
            <person name="Tillich M."/>
            <person name="Villarreal Aguilar J.C."/>
            <person name="Widiez T."/>
            <person name="Wong G.K."/>
            <person name="Wymore A."/>
            <person name="Zhang Y."/>
            <person name="Zimmer A.D."/>
            <person name="Quatrano R.S."/>
            <person name="Mayer K.F.X."/>
            <person name="Goodstein D."/>
            <person name="Casacuberta J.M."/>
            <person name="Vandepoele K."/>
            <person name="Reski R."/>
            <person name="Cuming A.C."/>
            <person name="Tuskan G.A."/>
            <person name="Maumus F."/>
            <person name="Salse J."/>
            <person name="Schmutz J."/>
            <person name="Rensing S.A."/>
        </authorList>
    </citation>
    <scope>NUCLEOTIDE SEQUENCE [LARGE SCALE GENOMIC DNA]</scope>
    <source>
        <strain evidence="12 13">cv. Gransden 2004</strain>
    </source>
</reference>
<evidence type="ECO:0000313" key="13">
    <source>
        <dbReference type="Proteomes" id="UP000006727"/>
    </source>
</evidence>
<dbReference type="GO" id="GO:0005743">
    <property type="term" value="C:mitochondrial inner membrane"/>
    <property type="evidence" value="ECO:0007669"/>
    <property type="project" value="EnsemblPlants"/>
</dbReference>
<dbReference type="NCBIfam" id="TIGR00329">
    <property type="entry name" value="gcp_kae1"/>
    <property type="match status" value="1"/>
</dbReference>
<dbReference type="FunFam" id="3.30.420.40:FF:000083">
    <property type="entry name" value="Probable tRNA N6-adenosine threonylcarbamoyltransferase, mitochondrial"/>
    <property type="match status" value="1"/>
</dbReference>
<dbReference type="SUPFAM" id="SSF53067">
    <property type="entry name" value="Actin-like ATPase domain"/>
    <property type="match status" value="1"/>
</dbReference>
<dbReference type="OrthoDB" id="10259622at2759"/>
<dbReference type="GO" id="GO:0002949">
    <property type="term" value="P:tRNA threonylcarbamoyladenosine modification"/>
    <property type="evidence" value="ECO:0007669"/>
    <property type="project" value="UniProtKB-UniRule"/>
</dbReference>
<dbReference type="Proteomes" id="UP000006727">
    <property type="component" value="Chromosome 15"/>
</dbReference>
<accession>A0A2K1JCS1</accession>
<organism evidence="11">
    <name type="scientific">Physcomitrium patens</name>
    <name type="common">Spreading-leaved earth moss</name>
    <name type="synonym">Physcomitrella patens</name>
    <dbReference type="NCBI Taxonomy" id="3218"/>
    <lineage>
        <taxon>Eukaryota</taxon>
        <taxon>Viridiplantae</taxon>
        <taxon>Streptophyta</taxon>
        <taxon>Embryophyta</taxon>
        <taxon>Bryophyta</taxon>
        <taxon>Bryophytina</taxon>
        <taxon>Bryopsida</taxon>
        <taxon>Funariidae</taxon>
        <taxon>Funariales</taxon>
        <taxon>Funariaceae</taxon>
        <taxon>Physcomitrium</taxon>
    </lineage>
</organism>
<keyword evidence="4 9" id="KW-0479">Metal-binding</keyword>
<evidence type="ECO:0000256" key="8">
    <source>
        <dbReference type="ARBA" id="ARBA00048117"/>
    </source>
</evidence>
<evidence type="ECO:0000256" key="6">
    <source>
        <dbReference type="ARBA" id="ARBA00023128"/>
    </source>
</evidence>
<keyword evidence="13" id="KW-1185">Reference proteome</keyword>
<keyword evidence="7 9" id="KW-0012">Acyltransferase</keyword>
<evidence type="ECO:0000313" key="11">
    <source>
        <dbReference type="EMBL" id="PNR39309.1"/>
    </source>
</evidence>
<dbReference type="GO" id="GO:0046872">
    <property type="term" value="F:metal ion binding"/>
    <property type="evidence" value="ECO:0007669"/>
    <property type="project" value="UniProtKB-KW"/>
</dbReference>
<dbReference type="GO" id="GO:0061711">
    <property type="term" value="F:tRNA N(6)-L-threonylcarbamoyladenine synthase activity"/>
    <property type="evidence" value="ECO:0007669"/>
    <property type="project" value="UniProtKB-EC"/>
</dbReference>
<keyword evidence="5" id="KW-0809">Transit peptide</keyword>
<reference evidence="11 13" key="1">
    <citation type="journal article" date="2008" name="Science">
        <title>The Physcomitrella genome reveals evolutionary insights into the conquest of land by plants.</title>
        <authorList>
            <person name="Rensing S."/>
            <person name="Lang D."/>
            <person name="Zimmer A."/>
            <person name="Terry A."/>
            <person name="Salamov A."/>
            <person name="Shapiro H."/>
            <person name="Nishiyama T."/>
            <person name="Perroud P.-F."/>
            <person name="Lindquist E."/>
            <person name="Kamisugi Y."/>
            <person name="Tanahashi T."/>
            <person name="Sakakibara K."/>
            <person name="Fujita T."/>
            <person name="Oishi K."/>
            <person name="Shin-I T."/>
            <person name="Kuroki Y."/>
            <person name="Toyoda A."/>
            <person name="Suzuki Y."/>
            <person name="Hashimoto A."/>
            <person name="Yamaguchi K."/>
            <person name="Sugano A."/>
            <person name="Kohara Y."/>
            <person name="Fujiyama A."/>
            <person name="Anterola A."/>
            <person name="Aoki S."/>
            <person name="Ashton N."/>
            <person name="Barbazuk W.B."/>
            <person name="Barker E."/>
            <person name="Bennetzen J."/>
            <person name="Bezanilla M."/>
            <person name="Blankenship R."/>
            <person name="Cho S.H."/>
            <person name="Dutcher S."/>
            <person name="Estelle M."/>
            <person name="Fawcett J.A."/>
            <person name="Gundlach H."/>
            <person name="Hanada K."/>
            <person name="Heyl A."/>
            <person name="Hicks K.A."/>
            <person name="Hugh J."/>
            <person name="Lohr M."/>
            <person name="Mayer K."/>
            <person name="Melkozernov A."/>
            <person name="Murata T."/>
            <person name="Nelson D."/>
            <person name="Pils B."/>
            <person name="Prigge M."/>
            <person name="Reiss B."/>
            <person name="Renner T."/>
            <person name="Rombauts S."/>
            <person name="Rushton P."/>
            <person name="Sanderfoot A."/>
            <person name="Schween G."/>
            <person name="Shiu S.-H."/>
            <person name="Stueber K."/>
            <person name="Theodoulou F.L."/>
            <person name="Tu H."/>
            <person name="Van de Peer Y."/>
            <person name="Verrier P.J."/>
            <person name="Waters E."/>
            <person name="Wood A."/>
            <person name="Yang L."/>
            <person name="Cove D."/>
            <person name="Cuming A."/>
            <person name="Hasebe M."/>
            <person name="Lucas S."/>
            <person name="Mishler D.B."/>
            <person name="Reski R."/>
            <person name="Grigoriev I."/>
            <person name="Quatrano R.S."/>
            <person name="Boore J.L."/>
        </authorList>
    </citation>
    <scope>NUCLEOTIDE SEQUENCE [LARGE SCALE GENOMIC DNA]</scope>
    <source>
        <strain evidence="12 13">cv. Gransden 2004</strain>
    </source>
</reference>
<dbReference type="Pfam" id="PF00814">
    <property type="entry name" value="TsaD"/>
    <property type="match status" value="1"/>
</dbReference>
<dbReference type="EnsemblPlants" id="Pp3c15_10750V3.1">
    <property type="protein sequence ID" value="Pp3c15_10750V3.1"/>
    <property type="gene ID" value="Pp3c15_10750"/>
</dbReference>
<evidence type="ECO:0000313" key="12">
    <source>
        <dbReference type="EnsemblPlants" id="Pp3c15_10750V3.1"/>
    </source>
</evidence>
<dbReference type="Gene3D" id="3.30.420.40">
    <property type="match status" value="2"/>
</dbReference>
<keyword evidence="6 9" id="KW-0496">Mitochondrion</keyword>
<comment type="cofactor">
    <cofactor evidence="9">
        <name>a divalent metal cation</name>
        <dbReference type="ChEBI" id="CHEBI:60240"/>
    </cofactor>
    <text evidence="9">Binds 1 divalent metal cation per subunit.</text>
</comment>
<dbReference type="PRINTS" id="PR00789">
    <property type="entry name" value="OSIALOPTASE"/>
</dbReference>
<dbReference type="GeneID" id="112292018"/>
<dbReference type="AlphaFoldDB" id="A0A2K1JCS1"/>
<comment type="subunit">
    <text evidence="9">Homodimer.</text>
</comment>
<evidence type="ECO:0000256" key="2">
    <source>
        <dbReference type="ARBA" id="ARBA00022679"/>
    </source>
</evidence>
<dbReference type="EMBL" id="ABEU02000015">
    <property type="protein sequence ID" value="PNR39309.1"/>
    <property type="molecule type" value="Genomic_DNA"/>
</dbReference>
<keyword evidence="3 9" id="KW-0819">tRNA processing</keyword>
<dbReference type="EnsemblPlants" id="Pp3c15_10750V3.2">
    <property type="protein sequence ID" value="Pp3c15_10750V3.2"/>
    <property type="gene ID" value="Pp3c15_10750"/>
</dbReference>
<comment type="subcellular location">
    <subcellularLocation>
        <location evidence="1 9">Mitochondrion</location>
    </subcellularLocation>
</comment>
<name>A0A2K1JCS1_PHYPA</name>
<dbReference type="KEGG" id="ppp:112292018"/>
<feature type="domain" description="Gcp-like" evidence="10">
    <location>
        <begin position="100"/>
        <end position="402"/>
    </location>
</feature>
<evidence type="ECO:0000259" key="10">
    <source>
        <dbReference type="Pfam" id="PF00814"/>
    </source>
</evidence>
<dbReference type="GO" id="GO:0005739">
    <property type="term" value="C:mitochondrion"/>
    <property type="evidence" value="ECO:0000318"/>
    <property type="project" value="GO_Central"/>
</dbReference>
<dbReference type="InterPro" id="IPR022450">
    <property type="entry name" value="TsaD"/>
</dbReference>
<evidence type="ECO:0000256" key="7">
    <source>
        <dbReference type="ARBA" id="ARBA00023315"/>
    </source>
</evidence>
<dbReference type="RefSeq" id="XP_024395864.1">
    <property type="nucleotide sequence ID" value="XM_024540096.2"/>
</dbReference>
<dbReference type="NCBIfam" id="TIGR03723">
    <property type="entry name" value="T6A_TsaD_YgjD"/>
    <property type="match status" value="1"/>
</dbReference>
<proteinExistence type="inferred from homology"/>
<dbReference type="InterPro" id="IPR043129">
    <property type="entry name" value="ATPase_NBD"/>
</dbReference>
<evidence type="ECO:0000256" key="3">
    <source>
        <dbReference type="ARBA" id="ARBA00022694"/>
    </source>
</evidence>
<evidence type="ECO:0000256" key="1">
    <source>
        <dbReference type="ARBA" id="ARBA00004173"/>
    </source>
</evidence>
<dbReference type="STRING" id="3218.A0A2K1JCS1"/>
<sequence length="472" mass="50529">MALPVGMVHRRLVFQAAAWPRPAAMVFGAGGLRSVISVCGSLSRSANVARLQCRCSGSALRVRALHGAVGEGERGGGLVLGIETSCDDTGAAVVTTDGRILGEALASQADLLVQWGGVVPNLAQDAHAKAIDRVVAEALAKANVQEGDLSAVAVTIGPGLSMCLRVGVSKAREIARVHRLPMVGVHHMEAHALVVRLTEKGVEFPFVVLLVSGGHNLLLLAQDVGQYTQLGTTVDDAIGEAYDKTARLLGLDLKRGGGPALEQLALEGDANAFNFSVPMRHRQNCNFSYAGLKNQVRMAIASKSINAEVPLAEADPEDRRLRADLAASFQRVAVLHLEDRCRRALEWARKINPSVQCLVVSGGVASNQLVRSRLNYISQEVGLRLVCPPPRLCTDNGVMVAWAGIEHYNRGMTQPPPPIDETSDCWLDLRPRWQLGEICEDGLTDTHVRSLKKTGTHPSLTAQVRSFAEGNC</sequence>
<keyword evidence="2 9" id="KW-0808">Transferase</keyword>
<dbReference type="InterPro" id="IPR017861">
    <property type="entry name" value="KAE1/TsaD"/>
</dbReference>
<dbReference type="FunCoup" id="A0A2K1JCS1">
    <property type="interactions" value="4157"/>
</dbReference>
<evidence type="ECO:0000256" key="4">
    <source>
        <dbReference type="ARBA" id="ARBA00022723"/>
    </source>
</evidence>
<dbReference type="InterPro" id="IPR000905">
    <property type="entry name" value="Gcp-like_dom"/>
</dbReference>
<reference evidence="12" key="3">
    <citation type="submission" date="2020-12" db="UniProtKB">
        <authorList>
            <consortium name="EnsemblPlants"/>
        </authorList>
    </citation>
    <scope>IDENTIFICATION</scope>
</reference>
<dbReference type="Gramene" id="Pp3c15_10750V3.1">
    <property type="protein sequence ID" value="Pp3c15_10750V3.1"/>
    <property type="gene ID" value="Pp3c15_10750"/>
</dbReference>
<comment type="similarity">
    <text evidence="9">Belongs to the KAE1 / TsaD family.</text>
</comment>
<dbReference type="PANTHER" id="PTHR11735">
    <property type="entry name" value="TRNA N6-ADENOSINE THREONYLCARBAMOYLTRANSFERASE"/>
    <property type="match status" value="1"/>
</dbReference>
<evidence type="ECO:0000256" key="5">
    <source>
        <dbReference type="ARBA" id="ARBA00022946"/>
    </source>
</evidence>
<dbReference type="Gramene" id="Pp3c15_10750V3.2">
    <property type="protein sequence ID" value="Pp3c15_10750V3.2"/>
    <property type="gene ID" value="Pp3c15_10750"/>
</dbReference>
<dbReference type="PaxDb" id="3218-PP1S99_142V6.1"/>
<comment type="catalytic activity">
    <reaction evidence="8 9">
        <text>L-threonylcarbamoyladenylate + adenosine(37) in tRNA = N(6)-L-threonylcarbamoyladenosine(37) in tRNA + AMP + H(+)</text>
        <dbReference type="Rhea" id="RHEA:37059"/>
        <dbReference type="Rhea" id="RHEA-COMP:10162"/>
        <dbReference type="Rhea" id="RHEA-COMP:10163"/>
        <dbReference type="ChEBI" id="CHEBI:15378"/>
        <dbReference type="ChEBI" id="CHEBI:73682"/>
        <dbReference type="ChEBI" id="CHEBI:74411"/>
        <dbReference type="ChEBI" id="CHEBI:74418"/>
        <dbReference type="ChEBI" id="CHEBI:456215"/>
        <dbReference type="EC" id="2.3.1.234"/>
    </reaction>
</comment>
<gene>
    <name evidence="12" type="primary">LOC112292018</name>
    <name evidence="9" type="synonym">GCP1</name>
    <name evidence="11" type="ORF">PHYPA_019587</name>
</gene>
<dbReference type="CDD" id="cd24134">
    <property type="entry name" value="ASKHA_NBD_OSGEPL1_QRI7_euk"/>
    <property type="match status" value="1"/>
</dbReference>
<protein>
    <recommendedName>
        <fullName evidence="9">Glycoprotease 1</fullName>
    </recommendedName>
</protein>
<dbReference type="HAMAP" id="MF_01445">
    <property type="entry name" value="TsaD"/>
    <property type="match status" value="1"/>
</dbReference>
<evidence type="ECO:0000256" key="9">
    <source>
        <dbReference type="HAMAP-Rule" id="MF_03179"/>
    </source>
</evidence>
<comment type="function">
    <text evidence="9">Required for the formation of a threonylcarbamoyl group on adenosine at position 37 (t(6)A37) in mitochondrial tRNAs that read codons beginning with adenine. Probably involved in the transfer of the threonylcarbamoyl moiety of threonylcarbamoyl-AMP (TC-AMP) to the N6 group of A37. Involved in mitochondrial genome maintenance.</text>
</comment>